<evidence type="ECO:0000313" key="1">
    <source>
        <dbReference type="EMBL" id="MCZ8513578.1"/>
    </source>
</evidence>
<dbReference type="InterPro" id="IPR009078">
    <property type="entry name" value="Ferritin-like_SF"/>
</dbReference>
<evidence type="ECO:0000313" key="2">
    <source>
        <dbReference type="Proteomes" id="UP001527882"/>
    </source>
</evidence>
<dbReference type="RefSeq" id="WP_269882094.1">
    <property type="nucleotide sequence ID" value="NZ_JAQAGZ010000008.1"/>
</dbReference>
<sequence>MPWNALHTSDRLLLSHKLHYRDLRRFLDQLQWSLEHASGSVRLYAELLKLTPGDEEAFELERLLQQEVKHYALMEELYLELKGSEPDVYPAVPRFTTYREGLQEAVRMEREAIRQYRDTYLLTPSPRIRDVFFLAMSDGVDQLATLFLLTQQI</sequence>
<keyword evidence="2" id="KW-1185">Reference proteome</keyword>
<dbReference type="EMBL" id="JAQAGZ010000008">
    <property type="protein sequence ID" value="MCZ8513578.1"/>
    <property type="molecule type" value="Genomic_DNA"/>
</dbReference>
<dbReference type="Proteomes" id="UP001527882">
    <property type="component" value="Unassembled WGS sequence"/>
</dbReference>
<protein>
    <submittedName>
        <fullName evidence="1">Ferritin-like domain-containing protein</fullName>
    </submittedName>
</protein>
<comment type="caution">
    <text evidence="1">The sequence shown here is derived from an EMBL/GenBank/DDBJ whole genome shotgun (WGS) entry which is preliminary data.</text>
</comment>
<organism evidence="1 2">
    <name type="scientific">Paenibacillus gyeongsangnamensis</name>
    <dbReference type="NCBI Taxonomy" id="3388067"/>
    <lineage>
        <taxon>Bacteria</taxon>
        <taxon>Bacillati</taxon>
        <taxon>Bacillota</taxon>
        <taxon>Bacilli</taxon>
        <taxon>Bacillales</taxon>
        <taxon>Paenibacillaceae</taxon>
        <taxon>Paenibacillus</taxon>
    </lineage>
</organism>
<dbReference type="SUPFAM" id="SSF47240">
    <property type="entry name" value="Ferritin-like"/>
    <property type="match status" value="1"/>
</dbReference>
<proteinExistence type="predicted"/>
<accession>A0ABT4Q9M5</accession>
<name>A0ABT4Q9M5_9BACL</name>
<dbReference type="CDD" id="cd00657">
    <property type="entry name" value="Ferritin_like"/>
    <property type="match status" value="1"/>
</dbReference>
<reference evidence="1 2" key="1">
    <citation type="submission" date="2022-12" db="EMBL/GenBank/DDBJ databases">
        <title>Draft genome sequence of Paenibacillus sp. dW9.</title>
        <authorList>
            <person name="Choi E.-W."/>
            <person name="Kim D.-U."/>
        </authorList>
    </citation>
    <scope>NUCLEOTIDE SEQUENCE [LARGE SCALE GENOMIC DNA]</scope>
    <source>
        <strain evidence="2">dW9</strain>
    </source>
</reference>
<gene>
    <name evidence="1" type="ORF">O9H85_14270</name>
</gene>